<reference evidence="1" key="1">
    <citation type="journal article" date="2020" name="Stud. Mycol.">
        <title>101 Dothideomycetes genomes: a test case for predicting lifestyles and emergence of pathogens.</title>
        <authorList>
            <person name="Haridas S."/>
            <person name="Albert R."/>
            <person name="Binder M."/>
            <person name="Bloem J."/>
            <person name="Labutti K."/>
            <person name="Salamov A."/>
            <person name="Andreopoulos B."/>
            <person name="Baker S."/>
            <person name="Barry K."/>
            <person name="Bills G."/>
            <person name="Bluhm B."/>
            <person name="Cannon C."/>
            <person name="Castanera R."/>
            <person name="Culley D."/>
            <person name="Daum C."/>
            <person name="Ezra D."/>
            <person name="Gonzalez J."/>
            <person name="Henrissat B."/>
            <person name="Kuo A."/>
            <person name="Liang C."/>
            <person name="Lipzen A."/>
            <person name="Lutzoni F."/>
            <person name="Magnuson J."/>
            <person name="Mondo S."/>
            <person name="Nolan M."/>
            <person name="Ohm R."/>
            <person name="Pangilinan J."/>
            <person name="Park H.-J."/>
            <person name="Ramirez L."/>
            <person name="Alfaro M."/>
            <person name="Sun H."/>
            <person name="Tritt A."/>
            <person name="Yoshinaga Y."/>
            <person name="Zwiers L.-H."/>
            <person name="Turgeon B."/>
            <person name="Goodwin S."/>
            <person name="Spatafora J."/>
            <person name="Crous P."/>
            <person name="Grigoriev I."/>
        </authorList>
    </citation>
    <scope>NUCLEOTIDE SEQUENCE</scope>
    <source>
        <strain evidence="1">CBS 107.79</strain>
    </source>
</reference>
<evidence type="ECO:0000313" key="1">
    <source>
        <dbReference type="EMBL" id="KAF1973861.1"/>
    </source>
</evidence>
<name>A0A6A5V9I2_9PLEO</name>
<gene>
    <name evidence="1" type="ORF">BU23DRAFT_125635</name>
</gene>
<dbReference type="AlphaFoldDB" id="A0A6A5V9I2"/>
<dbReference type="Proteomes" id="UP000800036">
    <property type="component" value="Unassembled WGS sequence"/>
</dbReference>
<organism evidence="1 2">
    <name type="scientific">Bimuria novae-zelandiae CBS 107.79</name>
    <dbReference type="NCBI Taxonomy" id="1447943"/>
    <lineage>
        <taxon>Eukaryota</taxon>
        <taxon>Fungi</taxon>
        <taxon>Dikarya</taxon>
        <taxon>Ascomycota</taxon>
        <taxon>Pezizomycotina</taxon>
        <taxon>Dothideomycetes</taxon>
        <taxon>Pleosporomycetidae</taxon>
        <taxon>Pleosporales</taxon>
        <taxon>Massarineae</taxon>
        <taxon>Didymosphaeriaceae</taxon>
        <taxon>Bimuria</taxon>
    </lineage>
</organism>
<keyword evidence="2" id="KW-1185">Reference proteome</keyword>
<sequence>MVRADGVDDFVKSRDAYNKLHEWLDAKQLKDTSVSIGPRGSYFARRGQDWISHGLPKDLMAKLDRHKNEFTPIHVALGIHGAWILLWSDGDVAWNLRNFYPSLASGPALTGGVGQVTFAALNPYEDDGYFIMGDDGCSLNADLSSFEERIYTRW</sequence>
<dbReference type="OrthoDB" id="4764735at2759"/>
<protein>
    <submittedName>
        <fullName evidence="1">Uncharacterized protein</fullName>
    </submittedName>
</protein>
<evidence type="ECO:0000313" key="2">
    <source>
        <dbReference type="Proteomes" id="UP000800036"/>
    </source>
</evidence>
<dbReference type="EMBL" id="ML976678">
    <property type="protein sequence ID" value="KAF1973861.1"/>
    <property type="molecule type" value="Genomic_DNA"/>
</dbReference>
<accession>A0A6A5V9I2</accession>
<proteinExistence type="predicted"/>